<organism evidence="2">
    <name type="scientific">Tanacetum cinerariifolium</name>
    <name type="common">Dalmatian daisy</name>
    <name type="synonym">Chrysanthemum cinerariifolium</name>
    <dbReference type="NCBI Taxonomy" id="118510"/>
    <lineage>
        <taxon>Eukaryota</taxon>
        <taxon>Viridiplantae</taxon>
        <taxon>Streptophyta</taxon>
        <taxon>Embryophyta</taxon>
        <taxon>Tracheophyta</taxon>
        <taxon>Spermatophyta</taxon>
        <taxon>Magnoliopsida</taxon>
        <taxon>eudicotyledons</taxon>
        <taxon>Gunneridae</taxon>
        <taxon>Pentapetalae</taxon>
        <taxon>asterids</taxon>
        <taxon>campanulids</taxon>
        <taxon>Asterales</taxon>
        <taxon>Asteraceae</taxon>
        <taxon>Asteroideae</taxon>
        <taxon>Anthemideae</taxon>
        <taxon>Anthemidinae</taxon>
        <taxon>Tanacetum</taxon>
    </lineage>
</organism>
<dbReference type="AlphaFoldDB" id="A0A6L2PDD4"/>
<accession>A0A6L2PDD4</accession>
<feature type="compositionally biased region" description="Basic residues" evidence="1">
    <location>
        <begin position="137"/>
        <end position="147"/>
    </location>
</feature>
<name>A0A6L2PDD4_TANCI</name>
<reference evidence="2" key="1">
    <citation type="journal article" date="2019" name="Sci. Rep.">
        <title>Draft genome of Tanacetum cinerariifolium, the natural source of mosquito coil.</title>
        <authorList>
            <person name="Yamashiro T."/>
            <person name="Shiraishi A."/>
            <person name="Satake H."/>
            <person name="Nakayama K."/>
        </authorList>
    </citation>
    <scope>NUCLEOTIDE SEQUENCE</scope>
</reference>
<feature type="compositionally biased region" description="Low complexity" evidence="1">
    <location>
        <begin position="127"/>
        <end position="136"/>
    </location>
</feature>
<gene>
    <name evidence="2" type="ORF">Tci_066332</name>
</gene>
<evidence type="ECO:0008006" key="3">
    <source>
        <dbReference type="Google" id="ProtNLM"/>
    </source>
</evidence>
<proteinExistence type="predicted"/>
<comment type="caution">
    <text evidence="2">The sequence shown here is derived from an EMBL/GenBank/DDBJ whole genome shotgun (WGS) entry which is preliminary data.</text>
</comment>
<evidence type="ECO:0000313" key="2">
    <source>
        <dbReference type="EMBL" id="GEU94354.1"/>
    </source>
</evidence>
<sequence length="174" mass="19065">MSSPNHPTTDIEDAFSSNFSDYTTASPNYFLASSGNISPDLPDNLSKYLLASLAISPFYDMQAYNVVANKPHIPSQDPITPPTILTPSPMPPKRKSTSEASTMTHAAIRKLVADSVATALEAQAAMMASTNNPNRNSRPRKNPVARNNYAKKNKVKFAINTLTEEALFWWNSFA</sequence>
<evidence type="ECO:0000256" key="1">
    <source>
        <dbReference type="SAM" id="MobiDB-lite"/>
    </source>
</evidence>
<protein>
    <recommendedName>
        <fullName evidence="3">Reverse transcriptase domain-containing protein</fullName>
    </recommendedName>
</protein>
<feature type="region of interest" description="Disordered" evidence="1">
    <location>
        <begin position="75"/>
        <end position="98"/>
    </location>
</feature>
<feature type="region of interest" description="Disordered" evidence="1">
    <location>
        <begin position="127"/>
        <end position="147"/>
    </location>
</feature>
<dbReference type="EMBL" id="BKCJ010011055">
    <property type="protein sequence ID" value="GEU94354.1"/>
    <property type="molecule type" value="Genomic_DNA"/>
</dbReference>